<dbReference type="Pfam" id="PF00092">
    <property type="entry name" value="VWA"/>
    <property type="match status" value="1"/>
</dbReference>
<dbReference type="EMBL" id="JBHSXX010000001">
    <property type="protein sequence ID" value="MFC6865644.1"/>
    <property type="molecule type" value="Genomic_DNA"/>
</dbReference>
<gene>
    <name evidence="3" type="ORF">ACFQGD_00625</name>
</gene>
<reference evidence="4" key="1">
    <citation type="journal article" date="2019" name="Int. J. Syst. Evol. Microbiol.">
        <title>The Global Catalogue of Microorganisms (GCM) 10K type strain sequencing project: providing services to taxonomists for standard genome sequencing and annotation.</title>
        <authorList>
            <consortium name="The Broad Institute Genomics Platform"/>
            <consortium name="The Broad Institute Genome Sequencing Center for Infectious Disease"/>
            <person name="Wu L."/>
            <person name="Ma J."/>
        </authorList>
    </citation>
    <scope>NUCLEOTIDE SEQUENCE [LARGE SCALE GENOMIC DNA]</scope>
    <source>
        <strain evidence="4">KCTC 32255</strain>
    </source>
</reference>
<name>A0ABW2BSV0_9PSEU</name>
<comment type="caution">
    <text evidence="3">The sequence shown here is derived from an EMBL/GenBank/DDBJ whole genome shotgun (WGS) entry which is preliminary data.</text>
</comment>
<dbReference type="RefSeq" id="WP_345392113.1">
    <property type="nucleotide sequence ID" value="NZ_BAABLA010000007.1"/>
</dbReference>
<accession>A0ABW2BSV0</accession>
<protein>
    <submittedName>
        <fullName evidence="3">Substrate-binding and VWA domain-containing protein</fullName>
    </submittedName>
</protein>
<keyword evidence="1" id="KW-1133">Transmembrane helix</keyword>
<evidence type="ECO:0000313" key="4">
    <source>
        <dbReference type="Proteomes" id="UP001596337"/>
    </source>
</evidence>
<dbReference type="SUPFAM" id="SSF53850">
    <property type="entry name" value="Periplasmic binding protein-like II"/>
    <property type="match status" value="1"/>
</dbReference>
<feature type="domain" description="VWFA" evidence="2">
    <location>
        <begin position="353"/>
        <end position="545"/>
    </location>
</feature>
<dbReference type="SUPFAM" id="SSF53300">
    <property type="entry name" value="vWA-like"/>
    <property type="match status" value="1"/>
</dbReference>
<keyword evidence="1" id="KW-0812">Transmembrane</keyword>
<keyword evidence="4" id="KW-1185">Reference proteome</keyword>
<dbReference type="Gene3D" id="3.40.50.410">
    <property type="entry name" value="von Willebrand factor, type A domain"/>
    <property type="match status" value="1"/>
</dbReference>
<dbReference type="InterPro" id="IPR002035">
    <property type="entry name" value="VWF_A"/>
</dbReference>
<evidence type="ECO:0000313" key="3">
    <source>
        <dbReference type="EMBL" id="MFC6865644.1"/>
    </source>
</evidence>
<dbReference type="SMART" id="SM00327">
    <property type="entry name" value="VWA"/>
    <property type="match status" value="1"/>
</dbReference>
<feature type="transmembrane region" description="Helical" evidence="1">
    <location>
        <begin position="12"/>
        <end position="31"/>
    </location>
</feature>
<dbReference type="Pfam" id="PF13531">
    <property type="entry name" value="SBP_bac_11"/>
    <property type="match status" value="1"/>
</dbReference>
<dbReference type="PROSITE" id="PS50234">
    <property type="entry name" value="VWFA"/>
    <property type="match status" value="1"/>
</dbReference>
<keyword evidence="1" id="KW-0472">Membrane</keyword>
<evidence type="ECO:0000259" key="2">
    <source>
        <dbReference type="PROSITE" id="PS50234"/>
    </source>
</evidence>
<dbReference type="InterPro" id="IPR036465">
    <property type="entry name" value="vWFA_dom_sf"/>
</dbReference>
<evidence type="ECO:0000256" key="1">
    <source>
        <dbReference type="SAM" id="Phobius"/>
    </source>
</evidence>
<proteinExistence type="predicted"/>
<dbReference type="Proteomes" id="UP001596337">
    <property type="component" value="Unassembled WGS sequence"/>
</dbReference>
<organism evidence="3 4">
    <name type="scientific">Haloechinothrix salitolerans</name>
    <dbReference type="NCBI Taxonomy" id="926830"/>
    <lineage>
        <taxon>Bacteria</taxon>
        <taxon>Bacillati</taxon>
        <taxon>Actinomycetota</taxon>
        <taxon>Actinomycetes</taxon>
        <taxon>Pseudonocardiales</taxon>
        <taxon>Pseudonocardiaceae</taxon>
        <taxon>Haloechinothrix</taxon>
    </lineage>
</organism>
<sequence length="561" mass="60245">MGRHASAGPPRARVIVLSTLLVLTLVGWFAFDFLVDELRAAGCGSDTAITVTAATDIAPVVRQAARTVSQQEGDDCYRVHVTARESEVAAESLVLSRGTKPPDVWIPESTMWLQHANDKGAWDVPVNGTSIASTPVVLALTDDAATQLGWPAVAPRWSAVVGPDAGDFDVGIADPAWDPASLSALIALKHLAGDAPRPGKAYTSSLRHVAANVAEEPSTLYQRLPGKSGDTEPLDAFPTTEFDLLTHNVEARTADLVASYPEQPIPALDFPYIVLPDTTGERRAAAKDFLDRLISQRFSEAFADAGFRTPEGIALRKRGERTSSRAVRPVALPDAGEVRQLLNEWAGVNLSARIQVLLDVSGSMGAVVPGTGKTRMAATIEAAELGLRLFKPTTKIGLWLFSTYLDGTKPYRELLPVRQVREHLSGDGIARLRSAADQIGGNTGLYDSTLAAYREATENWEAGRINIVVVLTDGENAYPEGITREKLLTKLRKLRDPRRPLQVIGIGIGPDVDKKELEQIAAATGGEAFTTPDPSKIKDVFYAALSKLLCQPPACKPDSGR</sequence>